<keyword evidence="8" id="KW-0732">Signal</keyword>
<dbReference type="RefSeq" id="WP_323446972.1">
    <property type="nucleotide sequence ID" value="NZ_BSBI01000004.1"/>
</dbReference>
<dbReference type="EMBL" id="BSBI01000004">
    <property type="protein sequence ID" value="GLF94881.1"/>
    <property type="molecule type" value="Genomic_DNA"/>
</dbReference>
<comment type="similarity">
    <text evidence="1 5 6">Belongs to the peptidase S8 family.</text>
</comment>
<dbReference type="PROSITE" id="PS00138">
    <property type="entry name" value="SUBTILASE_SER"/>
    <property type="match status" value="1"/>
</dbReference>
<dbReference type="PRINTS" id="PR00723">
    <property type="entry name" value="SUBTILISIN"/>
</dbReference>
<feature type="signal peptide" evidence="8">
    <location>
        <begin position="1"/>
        <end position="31"/>
    </location>
</feature>
<dbReference type="SUPFAM" id="SSF52743">
    <property type="entry name" value="Subtilisin-like"/>
    <property type="match status" value="1"/>
</dbReference>
<feature type="compositionally biased region" description="Basic and acidic residues" evidence="7">
    <location>
        <begin position="46"/>
        <end position="56"/>
    </location>
</feature>
<evidence type="ECO:0000256" key="2">
    <source>
        <dbReference type="ARBA" id="ARBA00022670"/>
    </source>
</evidence>
<dbReference type="InterPro" id="IPR022398">
    <property type="entry name" value="Peptidase_S8_His-AS"/>
</dbReference>
<gene>
    <name evidence="10" type="ORF">SYYSPA8_11310</name>
</gene>
<keyword evidence="2 5" id="KW-0645">Protease</keyword>
<dbReference type="Gene3D" id="3.40.50.200">
    <property type="entry name" value="Peptidase S8/S53 domain"/>
    <property type="match status" value="1"/>
</dbReference>
<dbReference type="InterPro" id="IPR000209">
    <property type="entry name" value="Peptidase_S8/S53_dom"/>
</dbReference>
<evidence type="ECO:0000256" key="5">
    <source>
        <dbReference type="PROSITE-ProRule" id="PRU01240"/>
    </source>
</evidence>
<evidence type="ECO:0000256" key="3">
    <source>
        <dbReference type="ARBA" id="ARBA00022801"/>
    </source>
</evidence>
<evidence type="ECO:0000256" key="1">
    <source>
        <dbReference type="ARBA" id="ARBA00011073"/>
    </source>
</evidence>
<feature type="active site" description="Charge relay system" evidence="5">
    <location>
        <position position="248"/>
    </location>
</feature>
<dbReference type="InterPro" id="IPR015500">
    <property type="entry name" value="Peptidase_S8_subtilisin-rel"/>
</dbReference>
<dbReference type="InterPro" id="IPR036852">
    <property type="entry name" value="Peptidase_S8/S53_dom_sf"/>
</dbReference>
<feature type="active site" description="Charge relay system" evidence="5">
    <location>
        <position position="459"/>
    </location>
</feature>
<comment type="caution">
    <text evidence="10">The sequence shown here is derived from an EMBL/GenBank/DDBJ whole genome shotgun (WGS) entry which is preliminary data.</text>
</comment>
<dbReference type="PROSITE" id="PS00136">
    <property type="entry name" value="SUBTILASE_ASP"/>
    <property type="match status" value="1"/>
</dbReference>
<reference evidence="10 11" key="1">
    <citation type="submission" date="2022-10" db="EMBL/GenBank/DDBJ databases">
        <title>Draft genome sequence of Streptomyces sp. YSPA8.</title>
        <authorList>
            <person name="Moriuchi R."/>
            <person name="Dohra H."/>
            <person name="Yamamura H."/>
            <person name="Kodani S."/>
        </authorList>
    </citation>
    <scope>NUCLEOTIDE SEQUENCE [LARGE SCALE GENOMIC DNA]</scope>
    <source>
        <strain evidence="10 11">YSPA8</strain>
    </source>
</reference>
<dbReference type="PROSITE" id="PS00137">
    <property type="entry name" value="SUBTILASE_HIS"/>
    <property type="match status" value="1"/>
</dbReference>
<evidence type="ECO:0000256" key="4">
    <source>
        <dbReference type="ARBA" id="ARBA00022825"/>
    </source>
</evidence>
<feature type="chain" id="PRO_5046220644" evidence="8">
    <location>
        <begin position="32"/>
        <end position="1122"/>
    </location>
</feature>
<dbReference type="PROSITE" id="PS51892">
    <property type="entry name" value="SUBTILASE"/>
    <property type="match status" value="1"/>
</dbReference>
<dbReference type="InterPro" id="IPR013783">
    <property type="entry name" value="Ig-like_fold"/>
</dbReference>
<dbReference type="InterPro" id="IPR023828">
    <property type="entry name" value="Peptidase_S8_Ser-AS"/>
</dbReference>
<dbReference type="InterPro" id="IPR017297">
    <property type="entry name" value="Peptidase_S8A_DPH-A"/>
</dbReference>
<feature type="region of interest" description="Disordered" evidence="7">
    <location>
        <begin position="26"/>
        <end position="56"/>
    </location>
</feature>
<dbReference type="InterPro" id="IPR023827">
    <property type="entry name" value="Peptidase_S8_Asp-AS"/>
</dbReference>
<organism evidence="10 11">
    <name type="scientific">Streptomyces yaizuensis</name>
    <dbReference type="NCBI Taxonomy" id="2989713"/>
    <lineage>
        <taxon>Bacteria</taxon>
        <taxon>Bacillati</taxon>
        <taxon>Actinomycetota</taxon>
        <taxon>Actinomycetes</taxon>
        <taxon>Kitasatosporales</taxon>
        <taxon>Streptomycetaceae</taxon>
        <taxon>Streptomyces</taxon>
    </lineage>
</organism>
<dbReference type="PANTHER" id="PTHR43806:SF65">
    <property type="entry name" value="SERINE PROTEASE APRX"/>
    <property type="match status" value="1"/>
</dbReference>
<keyword evidence="11" id="KW-1185">Reference proteome</keyword>
<evidence type="ECO:0000256" key="7">
    <source>
        <dbReference type="SAM" id="MobiDB-lite"/>
    </source>
</evidence>
<name>A0ABQ5NY43_9ACTN</name>
<keyword evidence="3 5" id="KW-0378">Hydrolase</keyword>
<evidence type="ECO:0000256" key="6">
    <source>
        <dbReference type="RuleBase" id="RU003355"/>
    </source>
</evidence>
<evidence type="ECO:0000259" key="9">
    <source>
        <dbReference type="Pfam" id="PF00082"/>
    </source>
</evidence>
<keyword evidence="4 5" id="KW-0720">Serine protease</keyword>
<accession>A0ABQ5NY43</accession>
<dbReference type="CDD" id="cd07487">
    <property type="entry name" value="Peptidases_S8_1"/>
    <property type="match status" value="1"/>
</dbReference>
<evidence type="ECO:0000313" key="11">
    <source>
        <dbReference type="Proteomes" id="UP001291653"/>
    </source>
</evidence>
<dbReference type="Proteomes" id="UP001291653">
    <property type="component" value="Unassembled WGS sequence"/>
</dbReference>
<dbReference type="Pfam" id="PF00082">
    <property type="entry name" value="Peptidase_S8"/>
    <property type="match status" value="1"/>
</dbReference>
<feature type="active site" description="Charge relay system" evidence="5">
    <location>
        <position position="280"/>
    </location>
</feature>
<dbReference type="PIRSF" id="PIRSF037854">
    <property type="entry name" value="Dihydropyridine_esterase"/>
    <property type="match status" value="1"/>
</dbReference>
<dbReference type="PANTHER" id="PTHR43806">
    <property type="entry name" value="PEPTIDASE S8"/>
    <property type="match status" value="1"/>
</dbReference>
<feature type="domain" description="Peptidase S8/S53" evidence="9">
    <location>
        <begin position="239"/>
        <end position="505"/>
    </location>
</feature>
<evidence type="ECO:0000313" key="10">
    <source>
        <dbReference type="EMBL" id="GLF94881.1"/>
    </source>
</evidence>
<dbReference type="Gene3D" id="2.60.40.10">
    <property type="entry name" value="Immunoglobulins"/>
    <property type="match status" value="1"/>
</dbReference>
<dbReference type="InterPro" id="IPR050131">
    <property type="entry name" value="Peptidase_S8_subtilisin-like"/>
</dbReference>
<sequence>MHRNDRRIRRSAAAMVAVALTAGGTAGTASAQEPPAGTPAAVNTAEGKEGTEGAERAGKRLTLITGDQVLLDGRGRVAGVRPGRGRSGIPLWSSTAGGRTSVVPADAAPLITAGKLDRRLFDTGELSRAMDRAGPDGGLPLIVAYEGGGGAAKAARAGVRGAGDTRVRRTLGPLGADALSAPRADPARLWKTLTRERDGRRTVAAGISGIWLDGVRRATLDTSVGRVGAPAVWKQGFRGDGVTIAVLDTGVDATHPDLQGRVRAERNFTQDPDAKDRNGHGTHVASIAAGTGAMSRGTYTGVAPGAALLAGKVLDDFGGGLESDVIAGIDWAVAEGADIVNLSLGSADTPGEDPLEAHVDRVSRQQGTLFVVAAGNSGPLPGTVDSPGSADAALTVGAVDDRDRMAAFSGRGPRTGDSGLKPDVTAPGVAITAASAAGSATARLEGENPPGYVTLDGTSMATPHVAGAAALLKQKHPSWNGERLKAALTGSAKDIGRPAYEQGSGRVAADRALDGTVLARPSSLGFGVQSWPHGDDRPVTRTITYTNTGGSAVTLALSVSGTGPTGRPAPAGFFTLGAREVTVPAGGSTSVTVTADTRIGGTLDGHYSAAVTATGGGRTVRTAAAVDREEESYDLTVKGLGRDGRPVGGFEAQIAHWPFRYDPYRMSGGPSGVATVRLPRGTYFLNAVQRGERGIIDQFTQPQVDLRKDTTITLDARRTRPVSITVPDAGARETYSGTLVGRQDPGGNPDRDLLFGGHLESFALSRFAHLGPRVGDGTLVQSWHGEWERGSGTAYHIATGGRVDRVATGFTRKFALRDLAKVRAGLGAPGASRHGMLILSGWADGVRGSLGPMTDVRLGGVRTLYVSGSRARWDTHFEQFRDPGGEATSARYLAESRRFPAGRTSGVRFNTPVFGPAVGPGQGVLRQGDEIRGRLPVVADAAGHPGVSDFTSVRTVLRRGSTTVGENEDPLAAGSFTVGPEEAAYTLSTSVERAPEVSRAARRVDASWTFRSARPPGGTEVALPVSTVRFGVRTALDGTAPAGERQRVPVTVQGPAAGAGLKSLTVRVSYDSGRTWTKLPVTRGTVTLTNPGRGRALALRAQLADVRGNTASVTVHDAYHGG</sequence>
<proteinExistence type="inferred from homology"/>
<evidence type="ECO:0000256" key="8">
    <source>
        <dbReference type="SAM" id="SignalP"/>
    </source>
</evidence>
<protein>
    <submittedName>
        <fullName evidence="10">S8 family serine peptidase</fullName>
    </submittedName>
</protein>